<evidence type="ECO:0000256" key="7">
    <source>
        <dbReference type="SAM" id="SignalP"/>
    </source>
</evidence>
<dbReference type="PANTHER" id="PTHR43806:SF11">
    <property type="entry name" value="CEREVISIN-RELATED"/>
    <property type="match status" value="1"/>
</dbReference>
<feature type="active site" description="Charge relay system" evidence="5">
    <location>
        <position position="175"/>
    </location>
</feature>
<dbReference type="InterPro" id="IPR050131">
    <property type="entry name" value="Peptidase_S8_subtilisin-like"/>
</dbReference>
<feature type="active site" description="Charge relay system" evidence="5">
    <location>
        <position position="409"/>
    </location>
</feature>
<reference evidence="10" key="1">
    <citation type="journal article" date="2019" name="Int. J. Syst. Evol. Microbiol.">
        <title>The Global Catalogue of Microorganisms (GCM) 10K type strain sequencing project: providing services to taxonomists for standard genome sequencing and annotation.</title>
        <authorList>
            <consortium name="The Broad Institute Genomics Platform"/>
            <consortium name="The Broad Institute Genome Sequencing Center for Infectious Disease"/>
            <person name="Wu L."/>
            <person name="Ma J."/>
        </authorList>
    </citation>
    <scope>NUCLEOTIDE SEQUENCE [LARGE SCALE GENOMIC DNA]</scope>
    <source>
        <strain evidence="10">JCM 3296</strain>
    </source>
</reference>
<evidence type="ECO:0000256" key="6">
    <source>
        <dbReference type="RuleBase" id="RU003355"/>
    </source>
</evidence>
<proteinExistence type="inferred from homology"/>
<evidence type="ECO:0000256" key="2">
    <source>
        <dbReference type="ARBA" id="ARBA00022670"/>
    </source>
</evidence>
<dbReference type="EMBL" id="BMRE01000029">
    <property type="protein sequence ID" value="GGU57114.1"/>
    <property type="molecule type" value="Genomic_DNA"/>
</dbReference>
<evidence type="ECO:0000256" key="5">
    <source>
        <dbReference type="PROSITE-ProRule" id="PRU01240"/>
    </source>
</evidence>
<feature type="domain" description="Peptidase S8/S53" evidence="8">
    <location>
        <begin position="123"/>
        <end position="434"/>
    </location>
</feature>
<feature type="chain" id="PRO_5045277870" description="Peptidase S8/S53 domain-containing protein" evidence="7">
    <location>
        <begin position="24"/>
        <end position="500"/>
    </location>
</feature>
<dbReference type="PROSITE" id="PS00136">
    <property type="entry name" value="SUBTILASE_ASP"/>
    <property type="match status" value="1"/>
</dbReference>
<dbReference type="Proteomes" id="UP000649573">
    <property type="component" value="Unassembled WGS sequence"/>
</dbReference>
<name>A0ABQ2UXI8_9PSEU</name>
<dbReference type="Pfam" id="PF00082">
    <property type="entry name" value="Peptidase_S8"/>
    <property type="match status" value="1"/>
</dbReference>
<dbReference type="RefSeq" id="WP_189256800.1">
    <property type="nucleotide sequence ID" value="NZ_BMRE01000029.1"/>
</dbReference>
<protein>
    <recommendedName>
        <fullName evidence="8">Peptidase S8/S53 domain-containing protein</fullName>
    </recommendedName>
</protein>
<keyword evidence="10" id="KW-1185">Reference proteome</keyword>
<evidence type="ECO:0000256" key="4">
    <source>
        <dbReference type="ARBA" id="ARBA00022825"/>
    </source>
</evidence>
<dbReference type="InterPro" id="IPR015500">
    <property type="entry name" value="Peptidase_S8_subtilisin-rel"/>
</dbReference>
<sequence>MRRRLLTAAAALVLVVAGAPALAAAPAPSGYLVGSTSPLTPAQLDQLRDAGAQVHVAYRNFGGAAAAIPSTKVAAVRALPFVTSVNPDPIRKLAAVSDPAAAPLPNAPYWHDQMDLENVSQTGAGVWVAVLDSGFYPNWRDYFVESDILTDKARAFTGVLGNPNANQWDSGSDPHGMAVSATIVGHRFADDTNEGGWGAGYATGSPGTRWIPGVAPNAKIIPVKVCEPIGCFGSAINAGVDYVTSLKRANPGQPIVINASLGGAGLDAVEKNALDAAVKAGVVVVASAGNEGDAGMGFPAAYEPVVSVGAGGWTRQWNDYPDKTWWLDDVAEASVSEVYVTGFSSRQKAGQYLDVVSEGRYLLLPYPCAQLYKDGQVASSTNNRTCASKATPDNASAAPFQYLFMSGTSFSSPAVAGVVALMLERNPLLSNADAATGTLNDPASWGPGELERRLEASATPLQPGSVTVTHRTGVPLTETWGADAIGHGWVFADDAVNAAG</sequence>
<keyword evidence="3 5" id="KW-0378">Hydrolase</keyword>
<evidence type="ECO:0000256" key="3">
    <source>
        <dbReference type="ARBA" id="ARBA00022801"/>
    </source>
</evidence>
<dbReference type="PROSITE" id="PS51892">
    <property type="entry name" value="SUBTILASE"/>
    <property type="match status" value="1"/>
</dbReference>
<dbReference type="PRINTS" id="PR00723">
    <property type="entry name" value="SUBTILISIN"/>
</dbReference>
<dbReference type="InterPro" id="IPR023827">
    <property type="entry name" value="Peptidase_S8_Asp-AS"/>
</dbReference>
<keyword evidence="7" id="KW-0732">Signal</keyword>
<organism evidence="9 10">
    <name type="scientific">Lentzea flava</name>
    <dbReference type="NCBI Taxonomy" id="103732"/>
    <lineage>
        <taxon>Bacteria</taxon>
        <taxon>Bacillati</taxon>
        <taxon>Actinomycetota</taxon>
        <taxon>Actinomycetes</taxon>
        <taxon>Pseudonocardiales</taxon>
        <taxon>Pseudonocardiaceae</taxon>
        <taxon>Lentzea</taxon>
    </lineage>
</organism>
<evidence type="ECO:0000259" key="8">
    <source>
        <dbReference type="Pfam" id="PF00082"/>
    </source>
</evidence>
<evidence type="ECO:0000313" key="10">
    <source>
        <dbReference type="Proteomes" id="UP000649573"/>
    </source>
</evidence>
<feature type="signal peptide" evidence="7">
    <location>
        <begin position="1"/>
        <end position="23"/>
    </location>
</feature>
<dbReference type="SUPFAM" id="SSF52743">
    <property type="entry name" value="Subtilisin-like"/>
    <property type="match status" value="1"/>
</dbReference>
<comment type="caution">
    <text evidence="9">The sequence shown here is derived from an EMBL/GenBank/DDBJ whole genome shotgun (WGS) entry which is preliminary data.</text>
</comment>
<dbReference type="PANTHER" id="PTHR43806">
    <property type="entry name" value="PEPTIDASE S8"/>
    <property type="match status" value="1"/>
</dbReference>
<dbReference type="InterPro" id="IPR023828">
    <property type="entry name" value="Peptidase_S8_Ser-AS"/>
</dbReference>
<gene>
    <name evidence="9" type="ORF">GCM10010178_56890</name>
</gene>
<accession>A0ABQ2UXI8</accession>
<dbReference type="InterPro" id="IPR036852">
    <property type="entry name" value="Peptidase_S8/S53_dom_sf"/>
</dbReference>
<keyword evidence="4 5" id="KW-0720">Serine protease</keyword>
<evidence type="ECO:0000313" key="9">
    <source>
        <dbReference type="EMBL" id="GGU57114.1"/>
    </source>
</evidence>
<dbReference type="InterPro" id="IPR000209">
    <property type="entry name" value="Peptidase_S8/S53_dom"/>
</dbReference>
<feature type="active site" description="Charge relay system" evidence="5">
    <location>
        <position position="132"/>
    </location>
</feature>
<keyword evidence="2 5" id="KW-0645">Protease</keyword>
<evidence type="ECO:0000256" key="1">
    <source>
        <dbReference type="ARBA" id="ARBA00011073"/>
    </source>
</evidence>
<dbReference type="PROSITE" id="PS00138">
    <property type="entry name" value="SUBTILASE_SER"/>
    <property type="match status" value="1"/>
</dbReference>
<comment type="similarity">
    <text evidence="1 5 6">Belongs to the peptidase S8 family.</text>
</comment>
<dbReference type="Gene3D" id="3.40.50.200">
    <property type="entry name" value="Peptidase S8/S53 domain"/>
    <property type="match status" value="1"/>
</dbReference>